<evidence type="ECO:0000256" key="2">
    <source>
        <dbReference type="ARBA" id="ARBA00007637"/>
    </source>
</evidence>
<reference evidence="4 5" key="1">
    <citation type="submission" date="2015-09" db="EMBL/GenBank/DDBJ databases">
        <authorList>
            <consortium name="Swine Surveillance"/>
        </authorList>
    </citation>
    <scope>NUCLEOTIDE SEQUENCE [LARGE SCALE GENOMIC DNA]</scope>
    <source>
        <strain evidence="4 5">CECT 7648</strain>
    </source>
</reference>
<organism evidence="4 5">
    <name type="scientific">Tropicibacter naphthalenivorans</name>
    <dbReference type="NCBI Taxonomy" id="441103"/>
    <lineage>
        <taxon>Bacteria</taxon>
        <taxon>Pseudomonadati</taxon>
        <taxon>Pseudomonadota</taxon>
        <taxon>Alphaproteobacteria</taxon>
        <taxon>Rhodobacterales</taxon>
        <taxon>Roseobacteraceae</taxon>
        <taxon>Tropicibacter</taxon>
    </lineage>
</organism>
<name>A0A0P1H0J2_9RHOB</name>
<dbReference type="SUPFAM" id="SSF51735">
    <property type="entry name" value="NAD(P)-binding Rossmann-fold domains"/>
    <property type="match status" value="1"/>
</dbReference>
<dbReference type="STRING" id="441103.TRN7648_02592"/>
<proteinExistence type="inferred from homology"/>
<evidence type="ECO:0000313" key="4">
    <source>
        <dbReference type="EMBL" id="CUH79676.1"/>
    </source>
</evidence>
<feature type="domain" description="NAD-dependent epimerase/dehydratase" evidence="3">
    <location>
        <begin position="19"/>
        <end position="224"/>
    </location>
</feature>
<dbReference type="OrthoDB" id="7687386at2"/>
<keyword evidence="5" id="KW-1185">Reference proteome</keyword>
<evidence type="ECO:0000313" key="5">
    <source>
        <dbReference type="Proteomes" id="UP000054935"/>
    </source>
</evidence>
<dbReference type="PANTHER" id="PTHR43000">
    <property type="entry name" value="DTDP-D-GLUCOSE 4,6-DEHYDRATASE-RELATED"/>
    <property type="match status" value="1"/>
</dbReference>
<evidence type="ECO:0000259" key="3">
    <source>
        <dbReference type="Pfam" id="PF01370"/>
    </source>
</evidence>
<dbReference type="InterPro" id="IPR001509">
    <property type="entry name" value="Epimerase_deHydtase"/>
</dbReference>
<dbReference type="Proteomes" id="UP000054935">
    <property type="component" value="Unassembled WGS sequence"/>
</dbReference>
<accession>A0A0P1H0J2</accession>
<dbReference type="EMBL" id="CYSE01000004">
    <property type="protein sequence ID" value="CUH79676.1"/>
    <property type="molecule type" value="Genomic_DNA"/>
</dbReference>
<comment type="pathway">
    <text evidence="1">Bacterial outer membrane biogenesis; LPS O-antigen biosynthesis.</text>
</comment>
<gene>
    <name evidence="4" type="ORF">TRN7648_02592</name>
</gene>
<sequence length="289" mass="30679">MKDLCAVSDTTDATQTRVYVLGASGKVGRLLRAVWRAGQANGLEFIPIFRQTPEDAEGLQWRPEQDLPNVPKARAVLALWGVTGADPAALQQNVDLAIRAQEFGQSVGADRVLHCSSAAVYRPEDHPLGEAARLDPPTPYGAAKLAMERALQDAPGPTPVILRIGSVAGAESLFGNMRPGGSIHLHRFADGQGPSRSYIAPQDLARVIHALITSPEARGIYNVGAPKGVRMQDLAQAAACQITWAQPPKGVPQNVVLDTTRLQGLCALGAGASDARQIIADVKATRVWP</sequence>
<comment type="similarity">
    <text evidence="2">Belongs to the NAD(P)-dependent epimerase/dehydratase family.</text>
</comment>
<evidence type="ECO:0000256" key="1">
    <source>
        <dbReference type="ARBA" id="ARBA00005125"/>
    </source>
</evidence>
<dbReference type="InterPro" id="IPR036291">
    <property type="entry name" value="NAD(P)-bd_dom_sf"/>
</dbReference>
<dbReference type="Pfam" id="PF01370">
    <property type="entry name" value="Epimerase"/>
    <property type="match status" value="1"/>
</dbReference>
<dbReference type="Gene3D" id="3.40.50.720">
    <property type="entry name" value="NAD(P)-binding Rossmann-like Domain"/>
    <property type="match status" value="1"/>
</dbReference>
<protein>
    <submittedName>
        <fullName evidence="4">UDP-glucose 4-epimerase</fullName>
    </submittedName>
</protein>
<dbReference type="AlphaFoldDB" id="A0A0P1H0J2"/>